<reference evidence="1 2" key="1">
    <citation type="submission" date="2019-08" db="EMBL/GenBank/DDBJ databases">
        <title>Complete genome sequence of Candidatus Uab amorphum.</title>
        <authorList>
            <person name="Shiratori T."/>
            <person name="Suzuki S."/>
            <person name="Kakizawa Y."/>
            <person name="Ishida K."/>
        </authorList>
    </citation>
    <scope>NUCLEOTIDE SEQUENCE [LARGE SCALE GENOMIC DNA]</scope>
    <source>
        <strain evidence="1 2">SRT547</strain>
    </source>
</reference>
<dbReference type="OrthoDB" id="9806494at2"/>
<protein>
    <recommendedName>
        <fullName evidence="3">DUF1697 domain-containing protein</fullName>
    </recommendedName>
</protein>
<dbReference type="KEGG" id="uam:UABAM_04260"/>
<name>A0A5S9IPU5_UABAM</name>
<dbReference type="Pfam" id="PF08002">
    <property type="entry name" value="DUF1697"/>
    <property type="match status" value="1"/>
</dbReference>
<dbReference type="RefSeq" id="WP_151969966.1">
    <property type="nucleotide sequence ID" value="NZ_AP019860.1"/>
</dbReference>
<dbReference type="PIRSF" id="PIRSF008502">
    <property type="entry name" value="UCP008502"/>
    <property type="match status" value="1"/>
</dbReference>
<dbReference type="EMBL" id="AP019860">
    <property type="protein sequence ID" value="BBM85878.1"/>
    <property type="molecule type" value="Genomic_DNA"/>
</dbReference>
<dbReference type="Gene3D" id="3.30.70.1280">
    <property type="entry name" value="SP0830-like domains"/>
    <property type="match status" value="1"/>
</dbReference>
<evidence type="ECO:0000313" key="2">
    <source>
        <dbReference type="Proteomes" id="UP000326354"/>
    </source>
</evidence>
<dbReference type="AlphaFoldDB" id="A0A5S9IPU5"/>
<evidence type="ECO:0000313" key="1">
    <source>
        <dbReference type="EMBL" id="BBM85878.1"/>
    </source>
</evidence>
<sequence length="178" mass="20405">MLYVALLRGINVGGKNKIDMKMLKKTFEKAGMESVQTYINTGNIVFSQTKRPQSQLATVLQKAIYEDFALKIPVLVRNIEEFTNVSKAIPEFWVNDKTMKCDVMFLWEDIDNISIIDKIEITANIDTVIYVPGAILWHSDRKNASQSARAKLAKSHLYQKITIRNVNTTRKIHTMLQQ</sequence>
<dbReference type="PANTHER" id="PTHR36439:SF1">
    <property type="entry name" value="DUF1697 DOMAIN-CONTAINING PROTEIN"/>
    <property type="match status" value="1"/>
</dbReference>
<dbReference type="PANTHER" id="PTHR36439">
    <property type="entry name" value="BLL4334 PROTEIN"/>
    <property type="match status" value="1"/>
</dbReference>
<gene>
    <name evidence="1" type="ORF">UABAM_04260</name>
</gene>
<proteinExistence type="predicted"/>
<dbReference type="SUPFAM" id="SSF160379">
    <property type="entry name" value="SP0830-like"/>
    <property type="match status" value="1"/>
</dbReference>
<evidence type="ECO:0008006" key="3">
    <source>
        <dbReference type="Google" id="ProtNLM"/>
    </source>
</evidence>
<dbReference type="InterPro" id="IPR012545">
    <property type="entry name" value="DUF1697"/>
</dbReference>
<keyword evidence="2" id="KW-1185">Reference proteome</keyword>
<organism evidence="1 2">
    <name type="scientific">Uabimicrobium amorphum</name>
    <dbReference type="NCBI Taxonomy" id="2596890"/>
    <lineage>
        <taxon>Bacteria</taxon>
        <taxon>Pseudomonadati</taxon>
        <taxon>Planctomycetota</taxon>
        <taxon>Candidatus Uabimicrobiia</taxon>
        <taxon>Candidatus Uabimicrobiales</taxon>
        <taxon>Candidatus Uabimicrobiaceae</taxon>
        <taxon>Candidatus Uabimicrobium</taxon>
    </lineage>
</organism>
<dbReference type="Gene3D" id="3.30.70.1260">
    <property type="entry name" value="bacterial protein sp0830 like"/>
    <property type="match status" value="1"/>
</dbReference>
<dbReference type="Proteomes" id="UP000326354">
    <property type="component" value="Chromosome"/>
</dbReference>
<accession>A0A5S9IPU5</accession>